<feature type="signal peptide" evidence="1">
    <location>
        <begin position="1"/>
        <end position="19"/>
    </location>
</feature>
<evidence type="ECO:0000313" key="2">
    <source>
        <dbReference type="EMBL" id="SMO45485.1"/>
    </source>
</evidence>
<organism evidence="2 3">
    <name type="scientific">Solitalea koreensis</name>
    <dbReference type="NCBI Taxonomy" id="543615"/>
    <lineage>
        <taxon>Bacteria</taxon>
        <taxon>Pseudomonadati</taxon>
        <taxon>Bacteroidota</taxon>
        <taxon>Sphingobacteriia</taxon>
        <taxon>Sphingobacteriales</taxon>
        <taxon>Sphingobacteriaceae</taxon>
        <taxon>Solitalea</taxon>
    </lineage>
</organism>
<keyword evidence="3" id="KW-1185">Reference proteome</keyword>
<sequence length="411" mass="46825">MRKTLLFFIFLLSALSCLAQRNNLDFYISHALKNSPLLKDYQNQMASNSIDSLLLKATYKPQVNASSTNFYAPTINGIGYDQVITNGGGYNALVTVSKSITDSKKVAAQLATIQLQNEGIKNTSTISEQDLKKSITAQYIITFGDIQQLNFNKEVLTLLKEEEQLLKAFTEKNVYRQTDYLTFLVILQQQELLLKQVNIQYQNDYATLNYLCGINDTSKVNLPTPAIELQPLPQISNSIFLKQFDIQSLKLANSKALVDLIYRPKASVYIDAGYNSTLTYQPYKNFGTSFGISVSVPIYDGKQRKMQYDKLTFAEKTTTDYKNFFINQYNQQIAQLTQQLLSTEGLILEINKQIKYSESLIIAERKLLQTGDLRVADFVIAINNYLNAKNLLTQNTINRLQIINQINYWNR</sequence>
<keyword evidence="1" id="KW-0732">Signal</keyword>
<proteinExistence type="predicted"/>
<dbReference type="AlphaFoldDB" id="A0A521BEE9"/>
<name>A0A521BEE9_9SPHI</name>
<dbReference type="SUPFAM" id="SSF56954">
    <property type="entry name" value="Outer membrane efflux proteins (OEP)"/>
    <property type="match status" value="1"/>
</dbReference>
<accession>A0A521BEE9</accession>
<dbReference type="EMBL" id="FXSZ01000002">
    <property type="protein sequence ID" value="SMO45485.1"/>
    <property type="molecule type" value="Genomic_DNA"/>
</dbReference>
<reference evidence="2 3" key="1">
    <citation type="submission" date="2017-05" db="EMBL/GenBank/DDBJ databases">
        <authorList>
            <person name="Varghese N."/>
            <person name="Submissions S."/>
        </authorList>
    </citation>
    <scope>NUCLEOTIDE SEQUENCE [LARGE SCALE GENOMIC DNA]</scope>
    <source>
        <strain evidence="2 3">DSM 21342</strain>
    </source>
</reference>
<dbReference type="Proteomes" id="UP000315971">
    <property type="component" value="Unassembled WGS sequence"/>
</dbReference>
<dbReference type="Gene3D" id="1.20.1600.10">
    <property type="entry name" value="Outer membrane efflux proteins (OEP)"/>
    <property type="match status" value="1"/>
</dbReference>
<feature type="chain" id="PRO_5021754601" evidence="1">
    <location>
        <begin position="20"/>
        <end position="411"/>
    </location>
</feature>
<evidence type="ECO:0000256" key="1">
    <source>
        <dbReference type="SAM" id="SignalP"/>
    </source>
</evidence>
<dbReference type="GO" id="GO:0015562">
    <property type="term" value="F:efflux transmembrane transporter activity"/>
    <property type="evidence" value="ECO:0007669"/>
    <property type="project" value="InterPro"/>
</dbReference>
<dbReference type="OrthoDB" id="1091220at2"/>
<dbReference type="RefSeq" id="WP_142601613.1">
    <property type="nucleotide sequence ID" value="NZ_FXSZ01000002.1"/>
</dbReference>
<gene>
    <name evidence="2" type="ORF">SAMN06265350_102141</name>
</gene>
<evidence type="ECO:0000313" key="3">
    <source>
        <dbReference type="Proteomes" id="UP000315971"/>
    </source>
</evidence>
<protein>
    <submittedName>
        <fullName evidence="2">Outer membrane protein TolC</fullName>
    </submittedName>
</protein>
<dbReference type="PROSITE" id="PS51257">
    <property type="entry name" value="PROKAR_LIPOPROTEIN"/>
    <property type="match status" value="1"/>
</dbReference>